<evidence type="ECO:0000256" key="2">
    <source>
        <dbReference type="SAM" id="SignalP"/>
    </source>
</evidence>
<sequence>MCLSKLAVIAFLLLPLLALSSAPTSLWRRHLPPFAAVRPSTIGCSWHPPHQLQLLEIPNCRNFDRQTDTCLDIAILPNSPTWHAFNCNKVIRSWQGAAHSPEQEHGAIPNLIGQGNQPRTKLQHWQTPTRRRMPKARPPYRETLHKG</sequence>
<protein>
    <submittedName>
        <fullName evidence="3">Uncharacterized protein</fullName>
    </submittedName>
</protein>
<feature type="chain" id="PRO_5042229988" evidence="2">
    <location>
        <begin position="19"/>
        <end position="147"/>
    </location>
</feature>
<name>A0AAD9E8G9_9PEZI</name>
<feature type="region of interest" description="Disordered" evidence="1">
    <location>
        <begin position="102"/>
        <end position="147"/>
    </location>
</feature>
<proteinExistence type="predicted"/>
<feature type="signal peptide" evidence="2">
    <location>
        <begin position="1"/>
        <end position="18"/>
    </location>
</feature>
<evidence type="ECO:0000256" key="1">
    <source>
        <dbReference type="SAM" id="MobiDB-lite"/>
    </source>
</evidence>
<gene>
    <name evidence="3" type="ORF">CCHR01_18643</name>
</gene>
<keyword evidence="2" id="KW-0732">Signal</keyword>
<dbReference type="EMBL" id="JAQOWY010000775">
    <property type="protein sequence ID" value="KAK1838728.1"/>
    <property type="molecule type" value="Genomic_DNA"/>
</dbReference>
<feature type="compositionally biased region" description="Polar residues" evidence="1">
    <location>
        <begin position="113"/>
        <end position="128"/>
    </location>
</feature>
<reference evidence="3" key="1">
    <citation type="submission" date="2023-01" db="EMBL/GenBank/DDBJ databases">
        <title>Colletotrichum chrysophilum M932 genome sequence.</title>
        <authorList>
            <person name="Baroncelli R."/>
        </authorList>
    </citation>
    <scope>NUCLEOTIDE SEQUENCE</scope>
    <source>
        <strain evidence="3">M932</strain>
    </source>
</reference>
<evidence type="ECO:0000313" key="4">
    <source>
        <dbReference type="Proteomes" id="UP001243330"/>
    </source>
</evidence>
<organism evidence="3 4">
    <name type="scientific">Colletotrichum chrysophilum</name>
    <dbReference type="NCBI Taxonomy" id="1836956"/>
    <lineage>
        <taxon>Eukaryota</taxon>
        <taxon>Fungi</taxon>
        <taxon>Dikarya</taxon>
        <taxon>Ascomycota</taxon>
        <taxon>Pezizomycotina</taxon>
        <taxon>Sordariomycetes</taxon>
        <taxon>Hypocreomycetidae</taxon>
        <taxon>Glomerellales</taxon>
        <taxon>Glomerellaceae</taxon>
        <taxon>Colletotrichum</taxon>
        <taxon>Colletotrichum gloeosporioides species complex</taxon>
    </lineage>
</organism>
<accession>A0AAD9E8G9</accession>
<evidence type="ECO:0000313" key="3">
    <source>
        <dbReference type="EMBL" id="KAK1838728.1"/>
    </source>
</evidence>
<dbReference type="AlphaFoldDB" id="A0AAD9E8G9"/>
<keyword evidence="4" id="KW-1185">Reference proteome</keyword>
<dbReference type="Proteomes" id="UP001243330">
    <property type="component" value="Unassembled WGS sequence"/>
</dbReference>
<comment type="caution">
    <text evidence="3">The sequence shown here is derived from an EMBL/GenBank/DDBJ whole genome shotgun (WGS) entry which is preliminary data.</text>
</comment>